<evidence type="ECO:0000313" key="14">
    <source>
        <dbReference type="EMBL" id="EGT45769.1"/>
    </source>
</evidence>
<evidence type="ECO:0000313" key="15">
    <source>
        <dbReference type="Proteomes" id="UP000008068"/>
    </source>
</evidence>
<evidence type="ECO:0000259" key="13">
    <source>
        <dbReference type="Pfam" id="PF02874"/>
    </source>
</evidence>
<reference evidence="15" key="1">
    <citation type="submission" date="2011-07" db="EMBL/GenBank/DDBJ databases">
        <authorList>
            <consortium name="Caenorhabditis brenneri Sequencing and Analysis Consortium"/>
            <person name="Wilson R.K."/>
        </authorList>
    </citation>
    <scope>NUCLEOTIDE SEQUENCE [LARGE SCALE GENOMIC DNA]</scope>
    <source>
        <strain evidence="15">PB2801</strain>
    </source>
</reference>
<dbReference type="SUPFAM" id="SSF50615">
    <property type="entry name" value="N-terminal domain of alpha and beta subunits of F1 ATP synthase"/>
    <property type="match status" value="1"/>
</dbReference>
<organism evidence="15">
    <name type="scientific">Caenorhabditis brenneri</name>
    <name type="common">Nematode worm</name>
    <dbReference type="NCBI Taxonomy" id="135651"/>
    <lineage>
        <taxon>Eukaryota</taxon>
        <taxon>Metazoa</taxon>
        <taxon>Ecdysozoa</taxon>
        <taxon>Nematoda</taxon>
        <taxon>Chromadorea</taxon>
        <taxon>Rhabditida</taxon>
        <taxon>Rhabditina</taxon>
        <taxon>Rhabditomorpha</taxon>
        <taxon>Rhabditoidea</taxon>
        <taxon>Rhabditidae</taxon>
        <taxon>Peloderinae</taxon>
        <taxon>Caenorhabditis</taxon>
    </lineage>
</organism>
<keyword evidence="10" id="KW-0472">Membrane</keyword>
<keyword evidence="8" id="KW-1278">Translocase</keyword>
<evidence type="ECO:0000256" key="9">
    <source>
        <dbReference type="ARBA" id="ARBA00023065"/>
    </source>
</evidence>
<keyword evidence="12" id="KW-0066">ATP synthesis</keyword>
<comment type="similarity">
    <text evidence="2">Belongs to the ATPase alpha/beta chains family.</text>
</comment>
<keyword evidence="15" id="KW-1185">Reference proteome</keyword>
<keyword evidence="4" id="KW-0813">Transport</keyword>
<feature type="domain" description="ATPase F1/V1/A1 complex alpha/beta subunit N-terminal" evidence="13">
    <location>
        <begin position="185"/>
        <end position="251"/>
    </location>
</feature>
<dbReference type="EC" id="7.1.2.2" evidence="3"/>
<dbReference type="FunFam" id="2.40.10.170:FF:000004">
    <property type="entry name" value="ATP synthase subunit beta"/>
    <property type="match status" value="1"/>
</dbReference>
<proteinExistence type="inferred from homology"/>
<evidence type="ECO:0000256" key="3">
    <source>
        <dbReference type="ARBA" id="ARBA00012473"/>
    </source>
</evidence>
<evidence type="ECO:0000256" key="10">
    <source>
        <dbReference type="ARBA" id="ARBA00023136"/>
    </source>
</evidence>
<evidence type="ECO:0000256" key="8">
    <source>
        <dbReference type="ARBA" id="ARBA00022967"/>
    </source>
</evidence>
<evidence type="ECO:0000256" key="7">
    <source>
        <dbReference type="ARBA" id="ARBA00022840"/>
    </source>
</evidence>
<dbReference type="GO" id="GO:0042776">
    <property type="term" value="P:proton motive force-driven mitochondrial ATP synthesis"/>
    <property type="evidence" value="ECO:0007669"/>
    <property type="project" value="TreeGrafter"/>
</dbReference>
<evidence type="ECO:0000256" key="5">
    <source>
        <dbReference type="ARBA" id="ARBA00022741"/>
    </source>
</evidence>
<dbReference type="EMBL" id="GL379789">
    <property type="protein sequence ID" value="EGT45769.1"/>
    <property type="molecule type" value="Genomic_DNA"/>
</dbReference>
<dbReference type="InterPro" id="IPR004100">
    <property type="entry name" value="ATPase_F1/V1/A1_a/bsu_N"/>
</dbReference>
<dbReference type="InterPro" id="IPR050053">
    <property type="entry name" value="ATPase_alpha/beta_chains"/>
</dbReference>
<dbReference type="Gene3D" id="2.40.10.170">
    <property type="match status" value="1"/>
</dbReference>
<evidence type="ECO:0000256" key="12">
    <source>
        <dbReference type="ARBA" id="ARBA00023310"/>
    </source>
</evidence>
<dbReference type="STRING" id="135651.G0MCE8"/>
<name>G0MCE8_CAEBE</name>
<keyword evidence="6" id="KW-0375">Hydrogen ion transport</keyword>
<dbReference type="GO" id="GO:0046933">
    <property type="term" value="F:proton-transporting ATP synthase activity, rotational mechanism"/>
    <property type="evidence" value="ECO:0007669"/>
    <property type="project" value="TreeGrafter"/>
</dbReference>
<dbReference type="GO" id="GO:0005524">
    <property type="term" value="F:ATP binding"/>
    <property type="evidence" value="ECO:0007669"/>
    <property type="project" value="UniProtKB-KW"/>
</dbReference>
<dbReference type="AlphaFoldDB" id="G0MCE8"/>
<dbReference type="PANTHER" id="PTHR15184:SF71">
    <property type="entry name" value="ATP SYNTHASE SUBUNIT BETA, MITOCHONDRIAL"/>
    <property type="match status" value="1"/>
</dbReference>
<gene>
    <name evidence="14" type="primary">Cbn-atp-2</name>
    <name evidence="14" type="ORF">CAEBREN_22313</name>
</gene>
<evidence type="ECO:0000256" key="2">
    <source>
        <dbReference type="ARBA" id="ARBA00008936"/>
    </source>
</evidence>
<dbReference type="HOGENOM" id="CLU_906827_0_0_1"/>
<dbReference type="InterPro" id="IPR036121">
    <property type="entry name" value="ATPase_F1/V1/A1_a/bsu_N_sf"/>
</dbReference>
<keyword evidence="11" id="KW-0139">CF(1)</keyword>
<dbReference type="Pfam" id="PF02874">
    <property type="entry name" value="ATP-synt_ab_N"/>
    <property type="match status" value="1"/>
</dbReference>
<comment type="subcellular location">
    <subcellularLocation>
        <location evidence="1">Membrane</location>
    </subcellularLocation>
</comment>
<keyword evidence="7" id="KW-0067">ATP-binding</keyword>
<dbReference type="GO" id="GO:0045259">
    <property type="term" value="C:proton-transporting ATP synthase complex"/>
    <property type="evidence" value="ECO:0007669"/>
    <property type="project" value="UniProtKB-KW"/>
</dbReference>
<dbReference type="OrthoDB" id="14523at2759"/>
<dbReference type="InParanoid" id="G0MCE8"/>
<keyword evidence="5" id="KW-0547">Nucleotide-binding</keyword>
<sequence length="307" mass="33688">MSVEIEVLIKYPDQDEPTIYRDADFLKRCPSIDDTLKKTSPNWALEGIKLPTPIVMSWPKDTMEFCFNHAHRYTLPKSPEEPDFEEYKEANEKTLDELKAIATCATAMGCSYSFCKALDFVIGEKVKVERDPKETSALLDFDPWGTLGAFVGLEKELHTGVATQQAAAATKVSAKATAANASGRIVAVIGALVDVQFDENLPPILNGLEVVGRSPRLILEVSQHLGDNVVRCIAMDGTEGLVCGQPVADTGAPVKISDAPETLQRILLLVSSKDSTFGDQDEIRTHAGKSQWISSIREARGRPRWNN</sequence>
<keyword evidence="9" id="KW-0406">Ion transport</keyword>
<dbReference type="PANTHER" id="PTHR15184">
    <property type="entry name" value="ATP SYNTHASE"/>
    <property type="match status" value="1"/>
</dbReference>
<evidence type="ECO:0000256" key="6">
    <source>
        <dbReference type="ARBA" id="ARBA00022781"/>
    </source>
</evidence>
<dbReference type="GO" id="GO:0005739">
    <property type="term" value="C:mitochondrion"/>
    <property type="evidence" value="ECO:0007669"/>
    <property type="project" value="GOC"/>
</dbReference>
<protein>
    <recommendedName>
        <fullName evidence="3">H(+)-transporting two-sector ATPase</fullName>
        <ecNumber evidence="3">7.1.2.2</ecNumber>
    </recommendedName>
</protein>
<evidence type="ECO:0000256" key="4">
    <source>
        <dbReference type="ARBA" id="ARBA00022448"/>
    </source>
</evidence>
<dbReference type="Proteomes" id="UP000008068">
    <property type="component" value="Unassembled WGS sequence"/>
</dbReference>
<evidence type="ECO:0000256" key="1">
    <source>
        <dbReference type="ARBA" id="ARBA00004370"/>
    </source>
</evidence>
<dbReference type="eggNOG" id="KOG1350">
    <property type="taxonomic scope" value="Eukaryota"/>
</dbReference>
<dbReference type="CDD" id="cd18115">
    <property type="entry name" value="ATP-synt_F1_beta_N"/>
    <property type="match status" value="1"/>
</dbReference>
<accession>G0MCE8</accession>
<evidence type="ECO:0000256" key="11">
    <source>
        <dbReference type="ARBA" id="ARBA00023196"/>
    </source>
</evidence>